<accession>A0A7X2XU86</accession>
<evidence type="ECO:0000313" key="2">
    <source>
        <dbReference type="EMBL" id="MTV81787.1"/>
    </source>
</evidence>
<comment type="caution">
    <text evidence="2">The sequence shown here is derived from an EMBL/GenBank/DDBJ whole genome shotgun (WGS) entry which is preliminary data.</text>
</comment>
<evidence type="ECO:0000313" key="3">
    <source>
        <dbReference type="Proteomes" id="UP000466388"/>
    </source>
</evidence>
<dbReference type="AlphaFoldDB" id="A0A7X2XU86"/>
<keyword evidence="3" id="KW-1185">Reference proteome</keyword>
<dbReference type="RefSeq" id="WP_155431065.1">
    <property type="nucleotide sequence ID" value="NZ_WNJO01000003.1"/>
</dbReference>
<dbReference type="Proteomes" id="UP000466388">
    <property type="component" value="Unassembled WGS sequence"/>
</dbReference>
<dbReference type="EMBL" id="WNJO01000003">
    <property type="protein sequence ID" value="MTV81787.1"/>
    <property type="molecule type" value="Genomic_DNA"/>
</dbReference>
<evidence type="ECO:0000256" key="1">
    <source>
        <dbReference type="SAM" id="MobiDB-lite"/>
    </source>
</evidence>
<evidence type="ECO:0008006" key="4">
    <source>
        <dbReference type="Google" id="ProtNLM"/>
    </source>
</evidence>
<reference evidence="2 3" key="1">
    <citation type="submission" date="2019-11" db="EMBL/GenBank/DDBJ databases">
        <title>Lactobacillus sp. nov. CRM56-3, isolated from fermented tea leaves.</title>
        <authorList>
            <person name="Phuengjayaem S."/>
            <person name="Tanasupawat S."/>
        </authorList>
    </citation>
    <scope>NUCLEOTIDE SEQUENCE [LARGE SCALE GENOMIC DNA]</scope>
    <source>
        <strain evidence="2 3">CRM56-3</strain>
    </source>
</reference>
<protein>
    <recommendedName>
        <fullName evidence="4">ABM domain-containing protein</fullName>
    </recommendedName>
</protein>
<name>A0A7X2XU86_9LACO</name>
<proteinExistence type="predicted"/>
<organism evidence="2 3">
    <name type="scientific">Secundilactobacillus folii</name>
    <dbReference type="NCBI Taxonomy" id="2678357"/>
    <lineage>
        <taxon>Bacteria</taxon>
        <taxon>Bacillati</taxon>
        <taxon>Bacillota</taxon>
        <taxon>Bacilli</taxon>
        <taxon>Lactobacillales</taxon>
        <taxon>Lactobacillaceae</taxon>
        <taxon>Secundilactobacillus</taxon>
    </lineage>
</organism>
<feature type="region of interest" description="Disordered" evidence="1">
    <location>
        <begin position="1"/>
        <end position="21"/>
    </location>
</feature>
<sequence>MDKKFSEELNEGLQSEKKLDKRDAHVDMMRVRIPKKDFKKARKLAGEILEYQQEHHELYAYDHTQVYVTDSTDYPDDNVWMFIDQYSNREDYLESLVNAAKSDPQSTKNRSDFYAMLTKGQTPKHETWTVLPELVVDYSNQQK</sequence>
<gene>
    <name evidence="2" type="ORF">GM612_03840</name>
</gene>